<evidence type="ECO:0000256" key="2">
    <source>
        <dbReference type="ARBA" id="ARBA00022603"/>
    </source>
</evidence>
<dbReference type="EC" id="2.1.1.222" evidence="5"/>
<dbReference type="GO" id="GO:0102208">
    <property type="term" value="F:2-polyprenyl-6-hydroxyphenol methylase activity"/>
    <property type="evidence" value="ECO:0007669"/>
    <property type="project" value="UniProtKB-EC"/>
</dbReference>
<dbReference type="PANTHER" id="PTHR44942">
    <property type="entry name" value="METHYLTRANSF_11 DOMAIN-CONTAINING PROTEIN"/>
    <property type="match status" value="1"/>
</dbReference>
<dbReference type="Proteomes" id="UP001589828">
    <property type="component" value="Unassembled WGS sequence"/>
</dbReference>
<proteinExistence type="inferred from homology"/>
<name>A0ABV6L524_9SPHI</name>
<evidence type="ECO:0000313" key="5">
    <source>
        <dbReference type="EMBL" id="MFC0514584.1"/>
    </source>
</evidence>
<protein>
    <submittedName>
        <fullName evidence="5">Class I SAM-dependent methyltransferase</fullName>
        <ecNumber evidence="5">2.1.1.222</ecNumber>
        <ecNumber evidence="5">2.1.1.64</ecNumber>
    </submittedName>
</protein>
<keyword evidence="6" id="KW-1185">Reference proteome</keyword>
<comment type="caution">
    <text evidence="5">The sequence shown here is derived from an EMBL/GenBank/DDBJ whole genome shotgun (WGS) entry which is preliminary data.</text>
</comment>
<dbReference type="Pfam" id="PF08241">
    <property type="entry name" value="Methyltransf_11"/>
    <property type="match status" value="1"/>
</dbReference>
<dbReference type="SUPFAM" id="SSF53335">
    <property type="entry name" value="S-adenosyl-L-methionine-dependent methyltransferases"/>
    <property type="match status" value="1"/>
</dbReference>
<gene>
    <name evidence="5" type="ORF">ACFFGT_10240</name>
</gene>
<dbReference type="GO" id="GO:0032259">
    <property type="term" value="P:methylation"/>
    <property type="evidence" value="ECO:0007669"/>
    <property type="project" value="UniProtKB-KW"/>
</dbReference>
<keyword evidence="2 5" id="KW-0489">Methyltransferase</keyword>
<evidence type="ECO:0000313" key="6">
    <source>
        <dbReference type="Proteomes" id="UP001589828"/>
    </source>
</evidence>
<keyword evidence="3 5" id="KW-0808">Transferase</keyword>
<dbReference type="Gene3D" id="3.40.50.150">
    <property type="entry name" value="Vaccinia Virus protein VP39"/>
    <property type="match status" value="1"/>
</dbReference>
<comment type="similarity">
    <text evidence="1">Belongs to the methyltransferase superfamily.</text>
</comment>
<dbReference type="InterPro" id="IPR013216">
    <property type="entry name" value="Methyltransf_11"/>
</dbReference>
<dbReference type="InterPro" id="IPR051052">
    <property type="entry name" value="Diverse_substrate_MTase"/>
</dbReference>
<dbReference type="RefSeq" id="WP_377022428.1">
    <property type="nucleotide sequence ID" value="NZ_JBHLTS010000021.1"/>
</dbReference>
<accession>A0ABV6L524</accession>
<reference evidence="5 6" key="1">
    <citation type="submission" date="2024-09" db="EMBL/GenBank/DDBJ databases">
        <authorList>
            <person name="Sun Q."/>
            <person name="Mori K."/>
        </authorList>
    </citation>
    <scope>NUCLEOTIDE SEQUENCE [LARGE SCALE GENOMIC DNA]</scope>
    <source>
        <strain evidence="5 6">NCAIM B.02415</strain>
    </source>
</reference>
<dbReference type="CDD" id="cd02440">
    <property type="entry name" value="AdoMet_MTases"/>
    <property type="match status" value="1"/>
</dbReference>
<sequence>MNELISTPERLDTTQHDQIMAEHLHRYALAAGYVKDKTVLDIASGEGYGTHLLSAGAKMVYGVDVSELAVSHAARKYQKGNLLFKQGSAASIPLEDHCVDIITSFETIEHHDLHDEMITECRRVLKPGGLLIISSPEKKYYSDLANYRNPYHVKELYGHEFRALLLKYFGNVSFLNQKYVTASVIIPEQGTADIRQYHGTYEKLLSEDTFTPLYHIALASDAALPAISSSFYMHDIPPDNKEARLAALYTGSTTWKIGRAVLGPFLLIKSLFKR</sequence>
<evidence type="ECO:0000259" key="4">
    <source>
        <dbReference type="Pfam" id="PF08241"/>
    </source>
</evidence>
<evidence type="ECO:0000256" key="3">
    <source>
        <dbReference type="ARBA" id="ARBA00022679"/>
    </source>
</evidence>
<dbReference type="GO" id="GO:0061542">
    <property type="term" value="F:3-demethylubiquinol 3-O-methyltransferase activity"/>
    <property type="evidence" value="ECO:0007669"/>
    <property type="project" value="UniProtKB-EC"/>
</dbReference>
<dbReference type="PANTHER" id="PTHR44942:SF4">
    <property type="entry name" value="METHYLTRANSFERASE TYPE 11 DOMAIN-CONTAINING PROTEIN"/>
    <property type="match status" value="1"/>
</dbReference>
<feature type="domain" description="Methyltransferase type 11" evidence="4">
    <location>
        <begin position="40"/>
        <end position="133"/>
    </location>
</feature>
<dbReference type="InterPro" id="IPR029063">
    <property type="entry name" value="SAM-dependent_MTases_sf"/>
</dbReference>
<dbReference type="EMBL" id="JBHLTS010000021">
    <property type="protein sequence ID" value="MFC0514584.1"/>
    <property type="molecule type" value="Genomic_DNA"/>
</dbReference>
<evidence type="ECO:0000256" key="1">
    <source>
        <dbReference type="ARBA" id="ARBA00008361"/>
    </source>
</evidence>
<organism evidence="5 6">
    <name type="scientific">Mucilaginibacter angelicae</name>
    <dbReference type="NCBI Taxonomy" id="869718"/>
    <lineage>
        <taxon>Bacteria</taxon>
        <taxon>Pseudomonadati</taxon>
        <taxon>Bacteroidota</taxon>
        <taxon>Sphingobacteriia</taxon>
        <taxon>Sphingobacteriales</taxon>
        <taxon>Sphingobacteriaceae</taxon>
        <taxon>Mucilaginibacter</taxon>
    </lineage>
</organism>
<dbReference type="EC" id="2.1.1.64" evidence="5"/>